<evidence type="ECO:0000313" key="2">
    <source>
        <dbReference type="EMBL" id="KAL2611900.1"/>
    </source>
</evidence>
<keyword evidence="3" id="KW-1185">Reference proteome</keyword>
<feature type="region of interest" description="Disordered" evidence="1">
    <location>
        <begin position="1"/>
        <end position="74"/>
    </location>
</feature>
<feature type="compositionally biased region" description="Polar residues" evidence="1">
    <location>
        <begin position="22"/>
        <end position="36"/>
    </location>
</feature>
<feature type="compositionally biased region" description="Low complexity" evidence="1">
    <location>
        <begin position="110"/>
        <end position="121"/>
    </location>
</feature>
<reference evidence="2 3" key="1">
    <citation type="submission" date="2024-09" db="EMBL/GenBank/DDBJ databases">
        <title>Chromosome-scale assembly of Riccia fluitans.</title>
        <authorList>
            <person name="Paukszto L."/>
            <person name="Sawicki J."/>
            <person name="Karawczyk K."/>
            <person name="Piernik-Szablinska J."/>
            <person name="Szczecinska M."/>
            <person name="Mazdziarz M."/>
        </authorList>
    </citation>
    <scope>NUCLEOTIDE SEQUENCE [LARGE SCALE GENOMIC DNA]</scope>
    <source>
        <strain evidence="2">Rf_01</strain>
        <tissue evidence="2">Aerial parts of the thallus</tissue>
    </source>
</reference>
<feature type="compositionally biased region" description="Basic and acidic residues" evidence="1">
    <location>
        <begin position="126"/>
        <end position="135"/>
    </location>
</feature>
<feature type="region of interest" description="Disordered" evidence="1">
    <location>
        <begin position="103"/>
        <end position="154"/>
    </location>
</feature>
<protein>
    <submittedName>
        <fullName evidence="2">Uncharacterized protein</fullName>
    </submittedName>
</protein>
<comment type="caution">
    <text evidence="2">The sequence shown here is derived from an EMBL/GenBank/DDBJ whole genome shotgun (WGS) entry which is preliminary data.</text>
</comment>
<evidence type="ECO:0000256" key="1">
    <source>
        <dbReference type="SAM" id="MobiDB-lite"/>
    </source>
</evidence>
<dbReference type="AlphaFoldDB" id="A0ABD1XSG4"/>
<dbReference type="Proteomes" id="UP001605036">
    <property type="component" value="Unassembled WGS sequence"/>
</dbReference>
<dbReference type="EMBL" id="JBHFFA010000007">
    <property type="protein sequence ID" value="KAL2611900.1"/>
    <property type="molecule type" value="Genomic_DNA"/>
</dbReference>
<organism evidence="2 3">
    <name type="scientific">Riccia fluitans</name>
    <dbReference type="NCBI Taxonomy" id="41844"/>
    <lineage>
        <taxon>Eukaryota</taxon>
        <taxon>Viridiplantae</taxon>
        <taxon>Streptophyta</taxon>
        <taxon>Embryophyta</taxon>
        <taxon>Marchantiophyta</taxon>
        <taxon>Marchantiopsida</taxon>
        <taxon>Marchantiidae</taxon>
        <taxon>Marchantiales</taxon>
        <taxon>Ricciaceae</taxon>
        <taxon>Riccia</taxon>
    </lineage>
</organism>
<proteinExistence type="predicted"/>
<evidence type="ECO:0000313" key="3">
    <source>
        <dbReference type="Proteomes" id="UP001605036"/>
    </source>
</evidence>
<gene>
    <name evidence="2" type="ORF">R1flu_023592</name>
</gene>
<sequence>MESGLILSLPAERRGGGERGSAINSSKHTVSKTSLVFLSGTKPHTGGPHDLWSTSSRSIGHFSSPPVERAGGRGSATVVAAGGDSTLVLSYVPVTDAGTRHWNRLPTNKSCAPRSSPSRCRSSVKHLSETGEKNEGVSISGKQQKEKNERVETD</sequence>
<feature type="compositionally biased region" description="Basic and acidic residues" evidence="1">
    <location>
        <begin position="143"/>
        <end position="154"/>
    </location>
</feature>
<name>A0ABD1XSG4_9MARC</name>
<accession>A0ABD1XSG4</accession>